<dbReference type="InterPro" id="IPR036770">
    <property type="entry name" value="Ankyrin_rpt-contain_sf"/>
</dbReference>
<dbReference type="PANTHER" id="PTHR24198:SF165">
    <property type="entry name" value="ANKYRIN REPEAT-CONTAINING PROTEIN-RELATED"/>
    <property type="match status" value="1"/>
</dbReference>
<proteinExistence type="predicted"/>
<dbReference type="STRING" id="667725.A0A0L0FH10"/>
<accession>A0A0L0FH10</accession>
<dbReference type="RefSeq" id="XP_014149240.1">
    <property type="nucleotide sequence ID" value="XM_014293765.1"/>
</dbReference>
<evidence type="ECO:0000256" key="1">
    <source>
        <dbReference type="ARBA" id="ARBA00022737"/>
    </source>
</evidence>
<dbReference type="SMART" id="SM00248">
    <property type="entry name" value="ANK"/>
    <property type="match status" value="4"/>
</dbReference>
<name>A0A0L0FH10_9EUKA</name>
<dbReference type="InterPro" id="IPR002110">
    <property type="entry name" value="Ankyrin_rpt"/>
</dbReference>
<protein>
    <submittedName>
        <fullName evidence="3">Uncharacterized protein</fullName>
    </submittedName>
</protein>
<evidence type="ECO:0000313" key="4">
    <source>
        <dbReference type="Proteomes" id="UP000054560"/>
    </source>
</evidence>
<evidence type="ECO:0000256" key="2">
    <source>
        <dbReference type="ARBA" id="ARBA00023043"/>
    </source>
</evidence>
<keyword evidence="2" id="KW-0040">ANK repeat</keyword>
<dbReference type="Gene3D" id="1.25.40.20">
    <property type="entry name" value="Ankyrin repeat-containing domain"/>
    <property type="match status" value="2"/>
</dbReference>
<dbReference type="AlphaFoldDB" id="A0A0L0FH10"/>
<dbReference type="OrthoDB" id="20872at2759"/>
<evidence type="ECO:0000313" key="3">
    <source>
        <dbReference type="EMBL" id="KNC75338.1"/>
    </source>
</evidence>
<organism evidence="3 4">
    <name type="scientific">Sphaeroforma arctica JP610</name>
    <dbReference type="NCBI Taxonomy" id="667725"/>
    <lineage>
        <taxon>Eukaryota</taxon>
        <taxon>Ichthyosporea</taxon>
        <taxon>Ichthyophonida</taxon>
        <taxon>Sphaeroforma</taxon>
    </lineage>
</organism>
<dbReference type="EMBL" id="KQ243691">
    <property type="protein sequence ID" value="KNC75338.1"/>
    <property type="molecule type" value="Genomic_DNA"/>
</dbReference>
<dbReference type="PANTHER" id="PTHR24198">
    <property type="entry name" value="ANKYRIN REPEAT AND PROTEIN KINASE DOMAIN-CONTAINING PROTEIN"/>
    <property type="match status" value="1"/>
</dbReference>
<keyword evidence="4" id="KW-1185">Reference proteome</keyword>
<keyword evidence="1" id="KW-0677">Repeat</keyword>
<dbReference type="GeneID" id="25912638"/>
<dbReference type="SUPFAM" id="SSF48403">
    <property type="entry name" value="Ankyrin repeat"/>
    <property type="match status" value="1"/>
</dbReference>
<reference evidence="3 4" key="1">
    <citation type="submission" date="2011-02" db="EMBL/GenBank/DDBJ databases">
        <title>The Genome Sequence of Sphaeroforma arctica JP610.</title>
        <authorList>
            <consortium name="The Broad Institute Genome Sequencing Platform"/>
            <person name="Russ C."/>
            <person name="Cuomo C."/>
            <person name="Young S.K."/>
            <person name="Zeng Q."/>
            <person name="Gargeya S."/>
            <person name="Alvarado L."/>
            <person name="Berlin A."/>
            <person name="Chapman S.B."/>
            <person name="Chen Z."/>
            <person name="Freedman E."/>
            <person name="Gellesch M."/>
            <person name="Goldberg J."/>
            <person name="Griggs A."/>
            <person name="Gujja S."/>
            <person name="Heilman E."/>
            <person name="Heiman D."/>
            <person name="Howarth C."/>
            <person name="Mehta T."/>
            <person name="Neiman D."/>
            <person name="Pearson M."/>
            <person name="Roberts A."/>
            <person name="Saif S."/>
            <person name="Shea T."/>
            <person name="Shenoy N."/>
            <person name="Sisk P."/>
            <person name="Stolte C."/>
            <person name="Sykes S."/>
            <person name="White J."/>
            <person name="Yandava C."/>
            <person name="Burger G."/>
            <person name="Gray M.W."/>
            <person name="Holland P.W.H."/>
            <person name="King N."/>
            <person name="Lang F.B.F."/>
            <person name="Roger A.J."/>
            <person name="Ruiz-Trillo I."/>
            <person name="Haas B."/>
            <person name="Nusbaum C."/>
            <person name="Birren B."/>
        </authorList>
    </citation>
    <scope>NUCLEOTIDE SEQUENCE [LARGE SCALE GENOMIC DNA]</scope>
    <source>
        <strain evidence="3 4">JP610</strain>
    </source>
</reference>
<sequence length="419" mass="46823">MSGTMQFDRLGADNHIAIAKFLGRDDMISLAETCSSLSLVAGDRSVRSTCLLNDIGYVFAKTQPKFKPLTTTRCQIVEVTYADVAIGDIVLVLRTRESGRLFHKAVIQAYAWGGMQMVVQTLSQIGAKYPVWLSFYRLLFSEGYHDMLIEYVQLILHEESQEQAECSISKALIVHNQISAGQITQILGVGFNTAVCYNFVGTVRLLLKQCRLNPVADATYALNLAAYKGHTDVVSILLDNTTLIADDNDSLAFRLACYEGHAGTVRRMLADGRCDPTSKYSKGLRMAACYGHTRVVRLLLDDERSDPSACDSMALQVACENNHVSVVRLLLRDGRVDPMANKNYALNISSGMGHAKVESMLVVAMLGSVKQDLLKRSERKSLRHARKVLRLTEPDMVEKKRPSRWMVMYEWCIKNKIRL</sequence>
<dbReference type="Proteomes" id="UP000054560">
    <property type="component" value="Unassembled WGS sequence"/>
</dbReference>
<dbReference type="Pfam" id="PF12796">
    <property type="entry name" value="Ank_2"/>
    <property type="match status" value="2"/>
</dbReference>
<gene>
    <name evidence="3" type="ORF">SARC_12134</name>
</gene>